<dbReference type="CDD" id="cd09007">
    <property type="entry name" value="NP-I_spr0068"/>
    <property type="match status" value="1"/>
</dbReference>
<comment type="catalytic activity">
    <reaction evidence="3">
        <text>uridine + phosphate = alpha-D-ribose 1-phosphate + uracil</text>
        <dbReference type="Rhea" id="RHEA:24388"/>
        <dbReference type="ChEBI" id="CHEBI:16704"/>
        <dbReference type="ChEBI" id="CHEBI:17568"/>
        <dbReference type="ChEBI" id="CHEBI:43474"/>
        <dbReference type="ChEBI" id="CHEBI:57720"/>
        <dbReference type="EC" id="2.4.2.3"/>
    </reaction>
</comment>
<organism evidence="5 6">
    <name type="scientific">Litorilinea aerophila</name>
    <dbReference type="NCBI Taxonomy" id="1204385"/>
    <lineage>
        <taxon>Bacteria</taxon>
        <taxon>Bacillati</taxon>
        <taxon>Chloroflexota</taxon>
        <taxon>Caldilineae</taxon>
        <taxon>Caldilineales</taxon>
        <taxon>Caldilineaceae</taxon>
        <taxon>Litorilinea</taxon>
    </lineage>
</organism>
<evidence type="ECO:0000256" key="3">
    <source>
        <dbReference type="ARBA" id="ARBA00048447"/>
    </source>
</evidence>
<evidence type="ECO:0000313" key="6">
    <source>
        <dbReference type="Proteomes" id="UP000317371"/>
    </source>
</evidence>
<evidence type="ECO:0000256" key="2">
    <source>
        <dbReference type="ARBA" id="ARBA00021980"/>
    </source>
</evidence>
<dbReference type="RefSeq" id="WP_141611524.1">
    <property type="nucleotide sequence ID" value="NZ_VIGC02000026.1"/>
</dbReference>
<dbReference type="GO" id="GO:0004731">
    <property type="term" value="F:purine-nucleoside phosphorylase activity"/>
    <property type="evidence" value="ECO:0007669"/>
    <property type="project" value="TreeGrafter"/>
</dbReference>
<dbReference type="EC" id="2.4.2.3" evidence="1"/>
<dbReference type="Pfam" id="PF01048">
    <property type="entry name" value="PNP_UDP_1"/>
    <property type="match status" value="1"/>
</dbReference>
<dbReference type="AlphaFoldDB" id="A0A540VBV3"/>
<reference evidence="5 6" key="1">
    <citation type="submission" date="2019-06" db="EMBL/GenBank/DDBJ databases">
        <title>Genome sequence of Litorilinea aerophila BAA-2444.</title>
        <authorList>
            <person name="Maclea K.S."/>
            <person name="Maurais E.G."/>
            <person name="Iannazzi L.C."/>
        </authorList>
    </citation>
    <scope>NUCLEOTIDE SEQUENCE [LARGE SCALE GENOMIC DNA]</scope>
    <source>
        <strain evidence="5 6">ATCC BAA-2444</strain>
    </source>
</reference>
<evidence type="ECO:0000256" key="1">
    <source>
        <dbReference type="ARBA" id="ARBA00011888"/>
    </source>
</evidence>
<dbReference type="Gene3D" id="3.40.50.1580">
    <property type="entry name" value="Nucleoside phosphorylase domain"/>
    <property type="match status" value="1"/>
</dbReference>
<dbReference type="GO" id="GO:0006152">
    <property type="term" value="P:purine nucleoside catabolic process"/>
    <property type="evidence" value="ECO:0007669"/>
    <property type="project" value="TreeGrafter"/>
</dbReference>
<sequence length="257" mass="28719">MAQRASVPILEYDPSAEAILEPKRLIKPHPRMPEHGVITFFQDVIDHFVEQGLARELTALKSEMGRHPIYVHPCRGQRVALFHPGIGAPLAAGMLEEVIALGCRKFIACGGAGVLSRSIAMGHVLVPTAAVRDEGTSYHYLPPSREVEPDPQALAAIEQTLQERRVEYLRVKTWTTDAIYRETRVRMALRRAEGCAAVEMEAAALFAVARFRGVPLAQLLYGGDNLDTREWDSRDWQQNWSTREKLVELAAEACLRL</sequence>
<dbReference type="GO" id="GO:0005829">
    <property type="term" value="C:cytosol"/>
    <property type="evidence" value="ECO:0007669"/>
    <property type="project" value="TreeGrafter"/>
</dbReference>
<dbReference type="InterPro" id="IPR000845">
    <property type="entry name" value="Nucleoside_phosphorylase_d"/>
</dbReference>
<feature type="domain" description="Nucleoside phosphorylase" evidence="4">
    <location>
        <begin position="35"/>
        <end position="253"/>
    </location>
</feature>
<name>A0A540VBV3_9CHLR</name>
<dbReference type="PANTHER" id="PTHR43691">
    <property type="entry name" value="URIDINE PHOSPHORYLASE"/>
    <property type="match status" value="1"/>
</dbReference>
<protein>
    <recommendedName>
        <fullName evidence="2">Uridine phosphorylase</fullName>
        <ecNumber evidence="1">2.4.2.3</ecNumber>
    </recommendedName>
</protein>
<comment type="caution">
    <text evidence="5">The sequence shown here is derived from an EMBL/GenBank/DDBJ whole genome shotgun (WGS) entry which is preliminary data.</text>
</comment>
<dbReference type="Proteomes" id="UP000317371">
    <property type="component" value="Unassembled WGS sequence"/>
</dbReference>
<evidence type="ECO:0000259" key="4">
    <source>
        <dbReference type="Pfam" id="PF01048"/>
    </source>
</evidence>
<dbReference type="EMBL" id="VIGC01000026">
    <property type="protein sequence ID" value="TQE94246.1"/>
    <property type="molecule type" value="Genomic_DNA"/>
</dbReference>
<dbReference type="InterPro" id="IPR035994">
    <property type="entry name" value="Nucleoside_phosphorylase_sf"/>
</dbReference>
<accession>A0A540VBV3</accession>
<dbReference type="InParanoid" id="A0A540VBV3"/>
<keyword evidence="6" id="KW-1185">Reference proteome</keyword>
<gene>
    <name evidence="5" type="ORF">FKZ61_17875</name>
</gene>
<dbReference type="PANTHER" id="PTHR43691:SF11">
    <property type="entry name" value="FI09636P-RELATED"/>
    <property type="match status" value="1"/>
</dbReference>
<dbReference type="SUPFAM" id="SSF53167">
    <property type="entry name" value="Purine and uridine phosphorylases"/>
    <property type="match status" value="1"/>
</dbReference>
<dbReference type="GO" id="GO:0004850">
    <property type="term" value="F:uridine phosphorylase activity"/>
    <property type="evidence" value="ECO:0007669"/>
    <property type="project" value="UniProtKB-EC"/>
</dbReference>
<evidence type="ECO:0000313" key="5">
    <source>
        <dbReference type="EMBL" id="TQE94246.1"/>
    </source>
</evidence>
<dbReference type="OrthoDB" id="7945729at2"/>
<proteinExistence type="predicted"/>